<reference evidence="3" key="1">
    <citation type="submission" date="2017-02" db="UniProtKB">
        <authorList>
            <consortium name="WormBaseParasite"/>
        </authorList>
    </citation>
    <scope>IDENTIFICATION</scope>
</reference>
<proteinExistence type="predicted"/>
<name>A0A0N4YAE7_NIPBR</name>
<accession>A0A0N4YAE7</accession>
<reference evidence="1 2" key="2">
    <citation type="submission" date="2018-11" db="EMBL/GenBank/DDBJ databases">
        <authorList>
            <consortium name="Pathogen Informatics"/>
        </authorList>
    </citation>
    <scope>NUCLEOTIDE SEQUENCE [LARGE SCALE GENOMIC DNA]</scope>
</reference>
<organism evidence="3">
    <name type="scientific">Nippostrongylus brasiliensis</name>
    <name type="common">Rat hookworm</name>
    <dbReference type="NCBI Taxonomy" id="27835"/>
    <lineage>
        <taxon>Eukaryota</taxon>
        <taxon>Metazoa</taxon>
        <taxon>Ecdysozoa</taxon>
        <taxon>Nematoda</taxon>
        <taxon>Chromadorea</taxon>
        <taxon>Rhabditida</taxon>
        <taxon>Rhabditina</taxon>
        <taxon>Rhabditomorpha</taxon>
        <taxon>Strongyloidea</taxon>
        <taxon>Heligmosomidae</taxon>
        <taxon>Nippostrongylus</taxon>
    </lineage>
</organism>
<evidence type="ECO:0000313" key="3">
    <source>
        <dbReference type="WBParaSite" id="NBR_0001335901-mRNA-1"/>
    </source>
</evidence>
<protein>
    <submittedName>
        <fullName evidence="3">Rab3 GTPase-activating protein catalytic subunit</fullName>
    </submittedName>
</protein>
<sequence>MFKEHNLFYVTTALTFEIETLRVLLNFTDPWVSEYNEVAVHLVMALAHLSSAAAKHLMILDETNQLVEELLKLADEEQPKAGMDAIKAAEQVLDQIIKKLPTGAFNMPSDLRNPSLSN</sequence>
<dbReference type="WBParaSite" id="NBR_0001335901-mRNA-1">
    <property type="protein sequence ID" value="NBR_0001335901-mRNA-1"/>
    <property type="gene ID" value="NBR_0001335901"/>
</dbReference>
<dbReference type="EMBL" id="UYSL01021016">
    <property type="protein sequence ID" value="VDL76949.1"/>
    <property type="molecule type" value="Genomic_DNA"/>
</dbReference>
<keyword evidence="2" id="KW-1185">Reference proteome</keyword>
<evidence type="ECO:0000313" key="2">
    <source>
        <dbReference type="Proteomes" id="UP000271162"/>
    </source>
</evidence>
<evidence type="ECO:0000313" key="1">
    <source>
        <dbReference type="EMBL" id="VDL76949.1"/>
    </source>
</evidence>
<dbReference type="Proteomes" id="UP000271162">
    <property type="component" value="Unassembled WGS sequence"/>
</dbReference>
<dbReference type="AlphaFoldDB" id="A0A0N4YAE7"/>
<gene>
    <name evidence="1" type="ORF">NBR_LOCUS13360</name>
</gene>